<dbReference type="PANTHER" id="PTHR30435">
    <property type="entry name" value="FLAGELLAR PROTEIN"/>
    <property type="match status" value="1"/>
</dbReference>
<name>A0ABZ1BQK8_9FIRM</name>
<dbReference type="NCBIfam" id="TIGR03506">
    <property type="entry name" value="FlgEFG_subfam"/>
    <property type="match status" value="1"/>
</dbReference>
<protein>
    <submittedName>
        <fullName evidence="5">Flagellar hook-basal body protein</fullName>
    </submittedName>
</protein>
<evidence type="ECO:0000313" key="6">
    <source>
        <dbReference type="Proteomes" id="UP001333102"/>
    </source>
</evidence>
<dbReference type="InterPro" id="IPR037925">
    <property type="entry name" value="FlgE/F/G-like"/>
</dbReference>
<organism evidence="5 6">
    <name type="scientific">Geochorda subterranea</name>
    <dbReference type="NCBI Taxonomy" id="3109564"/>
    <lineage>
        <taxon>Bacteria</taxon>
        <taxon>Bacillati</taxon>
        <taxon>Bacillota</taxon>
        <taxon>Limnochordia</taxon>
        <taxon>Limnochordales</taxon>
        <taxon>Geochordaceae</taxon>
        <taxon>Geochorda</taxon>
    </lineage>
</organism>
<reference evidence="6" key="1">
    <citation type="submission" date="2023-12" db="EMBL/GenBank/DDBJ databases">
        <title>Novel isolates from deep terrestrial aquifers shed light on the physiology and ecology of the class Limnochordia.</title>
        <authorList>
            <person name="Karnachuk O.V."/>
            <person name="Lukina A.P."/>
            <person name="Avakyan M.R."/>
            <person name="Kadnikov V."/>
            <person name="Begmatov S."/>
            <person name="Beletsky A.V."/>
            <person name="Mardanov A.V."/>
            <person name="Ravin N.V."/>
        </authorList>
    </citation>
    <scope>NUCLEOTIDE SEQUENCE [LARGE SCALE GENOMIC DNA]</scope>
    <source>
        <strain evidence="6">LN</strain>
    </source>
</reference>
<proteinExistence type="inferred from homology"/>
<dbReference type="Pfam" id="PF22692">
    <property type="entry name" value="LlgE_F_G_D1"/>
    <property type="match status" value="1"/>
</dbReference>
<accession>A0ABZ1BQK8</accession>
<dbReference type="PANTHER" id="PTHR30435:SF19">
    <property type="entry name" value="FLAGELLAR BASAL-BODY ROD PROTEIN FLGG"/>
    <property type="match status" value="1"/>
</dbReference>
<comment type="similarity">
    <text evidence="1 2">Belongs to the flagella basal body rod proteins family.</text>
</comment>
<feature type="domain" description="Flagellar basal-body/hook protein C-terminal" evidence="3">
    <location>
        <begin position="207"/>
        <end position="250"/>
    </location>
</feature>
<dbReference type="EMBL" id="CP141614">
    <property type="protein sequence ID" value="WRP14840.1"/>
    <property type="molecule type" value="Genomic_DNA"/>
</dbReference>
<keyword evidence="5" id="KW-0969">Cilium</keyword>
<keyword evidence="5" id="KW-0966">Cell projection</keyword>
<dbReference type="RefSeq" id="WP_324669226.1">
    <property type="nucleotide sequence ID" value="NZ_CP141614.1"/>
</dbReference>
<dbReference type="InterPro" id="IPR010930">
    <property type="entry name" value="Flg_bb/hook_C_dom"/>
</dbReference>
<keyword evidence="2" id="KW-0975">Bacterial flagellum</keyword>
<evidence type="ECO:0000256" key="1">
    <source>
        <dbReference type="ARBA" id="ARBA00009677"/>
    </source>
</evidence>
<dbReference type="SUPFAM" id="SSF117143">
    <property type="entry name" value="Flagellar hook protein flgE"/>
    <property type="match status" value="1"/>
</dbReference>
<dbReference type="Pfam" id="PF06429">
    <property type="entry name" value="Flg_bbr_C"/>
    <property type="match status" value="1"/>
</dbReference>
<dbReference type="InterPro" id="IPR020013">
    <property type="entry name" value="Flagellar_FlgE/F/G"/>
</dbReference>
<keyword evidence="6" id="KW-1185">Reference proteome</keyword>
<evidence type="ECO:0000256" key="2">
    <source>
        <dbReference type="RuleBase" id="RU362116"/>
    </source>
</evidence>
<evidence type="ECO:0000259" key="4">
    <source>
        <dbReference type="Pfam" id="PF22692"/>
    </source>
</evidence>
<evidence type="ECO:0000313" key="5">
    <source>
        <dbReference type="EMBL" id="WRP14840.1"/>
    </source>
</evidence>
<sequence>MSVKSMVRGLFSAASAMLVFARRQDLLANDLANATTPAYRTEVAPVEAFPEMAIFREYRASRAYRGQVGTGAFIGRSYTLWEAPPVRYTGRSLDVAIEGEGFFVVQTPAGQRLTRAGNFVLTAEGVLATPDGHPVLGEGGPIQAVGVSEAELRIAEDGWVLDGQGQVLGRLLVVDVADRTGLAREGANRFQWTADAGPVEPVPARLRQGMLEGSATDVAATMVEMIAGVRAYDAASRAVQAHDRMTEALITQMGRTS</sequence>
<gene>
    <name evidence="5" type="ORF">VLY81_01320</name>
</gene>
<comment type="subcellular location">
    <subcellularLocation>
        <location evidence="2">Bacterial flagellum basal body</location>
    </subcellularLocation>
</comment>
<evidence type="ECO:0000259" key="3">
    <source>
        <dbReference type="Pfam" id="PF06429"/>
    </source>
</evidence>
<keyword evidence="5" id="KW-0282">Flagellum</keyword>
<feature type="domain" description="Flagellar hook protein FlgE/F/G-like D1" evidence="4">
    <location>
        <begin position="96"/>
        <end position="160"/>
    </location>
</feature>
<dbReference type="Proteomes" id="UP001333102">
    <property type="component" value="Chromosome"/>
</dbReference>
<dbReference type="InterPro" id="IPR053967">
    <property type="entry name" value="LlgE_F_G-like_D1"/>
</dbReference>